<keyword evidence="2" id="KW-1185">Reference proteome</keyword>
<proteinExistence type="predicted"/>
<organism evidence="1 2">
    <name type="scientific">Halioxenophilus aromaticivorans</name>
    <dbReference type="NCBI Taxonomy" id="1306992"/>
    <lineage>
        <taxon>Bacteria</taxon>
        <taxon>Pseudomonadati</taxon>
        <taxon>Pseudomonadota</taxon>
        <taxon>Gammaproteobacteria</taxon>
        <taxon>Alteromonadales</taxon>
        <taxon>Alteromonadaceae</taxon>
        <taxon>Halioxenophilus</taxon>
    </lineage>
</organism>
<dbReference type="Proteomes" id="UP001409585">
    <property type="component" value="Unassembled WGS sequence"/>
</dbReference>
<protein>
    <submittedName>
        <fullName evidence="1">Uncharacterized protein</fullName>
    </submittedName>
</protein>
<evidence type="ECO:0000313" key="1">
    <source>
        <dbReference type="EMBL" id="GAA4931350.1"/>
    </source>
</evidence>
<reference evidence="2" key="1">
    <citation type="journal article" date="2019" name="Int. J. Syst. Evol. Microbiol.">
        <title>The Global Catalogue of Microorganisms (GCM) 10K type strain sequencing project: providing services to taxonomists for standard genome sequencing and annotation.</title>
        <authorList>
            <consortium name="The Broad Institute Genomics Platform"/>
            <consortium name="The Broad Institute Genome Sequencing Center for Infectious Disease"/>
            <person name="Wu L."/>
            <person name="Ma J."/>
        </authorList>
    </citation>
    <scope>NUCLEOTIDE SEQUENCE [LARGE SCALE GENOMIC DNA]</scope>
    <source>
        <strain evidence="2">JCM 19134</strain>
    </source>
</reference>
<gene>
    <name evidence="1" type="ORF">GCM10025791_04320</name>
</gene>
<comment type="caution">
    <text evidence="1">The sequence shown here is derived from an EMBL/GenBank/DDBJ whole genome shotgun (WGS) entry which is preliminary data.</text>
</comment>
<evidence type="ECO:0000313" key="2">
    <source>
        <dbReference type="Proteomes" id="UP001409585"/>
    </source>
</evidence>
<name>A0AAV3TX56_9ALTE</name>
<dbReference type="AlphaFoldDB" id="A0AAV3TX56"/>
<sequence>MAIKDIEVEALIRRLYDARDRMQCELSFERYLDDIRDRLDMVDDPDIWDKYRKYLDEKFKQ</sequence>
<accession>A0AAV3TX56</accession>
<dbReference type="RefSeq" id="WP_345416347.1">
    <property type="nucleotide sequence ID" value="NZ_AP031496.1"/>
</dbReference>
<dbReference type="EMBL" id="BAABLX010000004">
    <property type="protein sequence ID" value="GAA4931350.1"/>
    <property type="molecule type" value="Genomic_DNA"/>
</dbReference>